<dbReference type="AlphaFoldDB" id="C5FGW2"/>
<keyword evidence="3" id="KW-1185">Reference proteome</keyword>
<dbReference type="Proteomes" id="UP000002035">
    <property type="component" value="Unassembled WGS sequence"/>
</dbReference>
<dbReference type="HOGENOM" id="CLU_2096323_0_0_1"/>
<dbReference type="VEuPathDB" id="FungiDB:MCYG_02816"/>
<protein>
    <submittedName>
        <fullName evidence="2">Uncharacterized protein</fullName>
    </submittedName>
</protein>
<name>C5FGW2_ARTOC</name>
<dbReference type="EMBL" id="DS995702">
    <property type="protein sequence ID" value="EEQ29997.1"/>
    <property type="molecule type" value="Genomic_DNA"/>
</dbReference>
<dbReference type="GeneID" id="9223256"/>
<dbReference type="RefSeq" id="XP_002849882.1">
    <property type="nucleotide sequence ID" value="XM_002849836.1"/>
</dbReference>
<accession>C5FGW2</accession>
<evidence type="ECO:0000313" key="3">
    <source>
        <dbReference type="Proteomes" id="UP000002035"/>
    </source>
</evidence>
<organism evidence="2 3">
    <name type="scientific">Arthroderma otae (strain ATCC MYA-4605 / CBS 113480)</name>
    <name type="common">Microsporum canis</name>
    <dbReference type="NCBI Taxonomy" id="554155"/>
    <lineage>
        <taxon>Eukaryota</taxon>
        <taxon>Fungi</taxon>
        <taxon>Dikarya</taxon>
        <taxon>Ascomycota</taxon>
        <taxon>Pezizomycotina</taxon>
        <taxon>Eurotiomycetes</taxon>
        <taxon>Eurotiomycetidae</taxon>
        <taxon>Onygenales</taxon>
        <taxon>Arthrodermataceae</taxon>
        <taxon>Microsporum</taxon>
    </lineage>
</organism>
<reference evidence="3" key="1">
    <citation type="journal article" date="2012" name="MBio">
        <title>Comparative genome analysis of Trichophyton rubrum and related dermatophytes reveals candidate genes involved in infection.</title>
        <authorList>
            <person name="Martinez D.A."/>
            <person name="Oliver B.G."/>
            <person name="Graeser Y."/>
            <person name="Goldberg J.M."/>
            <person name="Li W."/>
            <person name="Martinez-Rossi N.M."/>
            <person name="Monod M."/>
            <person name="Shelest E."/>
            <person name="Barton R.C."/>
            <person name="Birch E."/>
            <person name="Brakhage A.A."/>
            <person name="Chen Z."/>
            <person name="Gurr S.J."/>
            <person name="Heiman D."/>
            <person name="Heitman J."/>
            <person name="Kosti I."/>
            <person name="Rossi A."/>
            <person name="Saif S."/>
            <person name="Samalova M."/>
            <person name="Saunders C.W."/>
            <person name="Shea T."/>
            <person name="Summerbell R.C."/>
            <person name="Xu J."/>
            <person name="Young S."/>
            <person name="Zeng Q."/>
            <person name="Birren B.W."/>
            <person name="Cuomo C.A."/>
            <person name="White T.C."/>
        </authorList>
    </citation>
    <scope>NUCLEOTIDE SEQUENCE [LARGE SCALE GENOMIC DNA]</scope>
    <source>
        <strain evidence="3">ATCC MYA-4605 / CBS 113480</strain>
    </source>
</reference>
<feature type="compositionally biased region" description="Basic and acidic residues" evidence="1">
    <location>
        <begin position="38"/>
        <end position="51"/>
    </location>
</feature>
<sequence length="116" mass="13621">MRQRGLRFSLETYGRRDREESLVYPPQGPLGQASTMYRAEKRERGKERERERERGECLRWRDTWRIGLLECAREKGLFAVKRSRARGTSANGPWLAAERTVVEPAKGRRLNTWSVV</sequence>
<evidence type="ECO:0000313" key="2">
    <source>
        <dbReference type="EMBL" id="EEQ29997.1"/>
    </source>
</evidence>
<evidence type="ECO:0000256" key="1">
    <source>
        <dbReference type="SAM" id="MobiDB-lite"/>
    </source>
</evidence>
<feature type="region of interest" description="Disordered" evidence="1">
    <location>
        <begin position="18"/>
        <end position="51"/>
    </location>
</feature>
<gene>
    <name evidence="2" type="ORF">MCYG_02816</name>
</gene>
<proteinExistence type="predicted"/>